<dbReference type="AlphaFoldDB" id="A0A0E0GDQ4"/>
<dbReference type="GO" id="GO:0005783">
    <property type="term" value="C:endoplasmic reticulum"/>
    <property type="evidence" value="ECO:0007669"/>
    <property type="project" value="UniProtKB-ARBA"/>
</dbReference>
<dbReference type="EnsemblPlants" id="ONIVA02G37030.1">
    <property type="protein sequence ID" value="ONIVA02G37030.1"/>
    <property type="gene ID" value="ONIVA02G37030"/>
</dbReference>
<dbReference type="OMA" id="IVRKEHC"/>
<feature type="compositionally biased region" description="Basic residues" evidence="4">
    <location>
        <begin position="240"/>
        <end position="251"/>
    </location>
</feature>
<evidence type="ECO:0000259" key="5">
    <source>
        <dbReference type="PROSITE" id="PS50076"/>
    </source>
</evidence>
<dbReference type="SMART" id="SM00271">
    <property type="entry name" value="DnaJ"/>
    <property type="match status" value="1"/>
</dbReference>
<dbReference type="Gene3D" id="1.10.287.110">
    <property type="entry name" value="DnaJ domain"/>
    <property type="match status" value="1"/>
</dbReference>
<dbReference type="GO" id="GO:0006355">
    <property type="term" value="P:regulation of DNA-templated transcription"/>
    <property type="evidence" value="ECO:0007669"/>
    <property type="project" value="InterPro"/>
</dbReference>
<feature type="compositionally biased region" description="Polar residues" evidence="4">
    <location>
        <begin position="632"/>
        <end position="655"/>
    </location>
</feature>
<comment type="similarity">
    <text evidence="1">Belongs to the CNOT2/3/5 family.</text>
</comment>
<dbReference type="SUPFAM" id="SSF46565">
    <property type="entry name" value="Chaperone J-domain"/>
    <property type="match status" value="1"/>
</dbReference>
<dbReference type="STRING" id="4536.A0A0E0GDQ4"/>
<keyword evidence="7" id="KW-1185">Reference proteome</keyword>
<dbReference type="Gramene" id="ONIVA02G37030.1">
    <property type="protein sequence ID" value="ONIVA02G37030.1"/>
    <property type="gene ID" value="ONIVA02G37030"/>
</dbReference>
<dbReference type="PROSITE" id="PS50076">
    <property type="entry name" value="DNAJ_2"/>
    <property type="match status" value="1"/>
</dbReference>
<dbReference type="InterPro" id="IPR007282">
    <property type="entry name" value="NOT2/3/5_C"/>
</dbReference>
<feature type="region of interest" description="Disordered" evidence="4">
    <location>
        <begin position="629"/>
        <end position="671"/>
    </location>
</feature>
<feature type="compositionally biased region" description="Low complexity" evidence="4">
    <location>
        <begin position="157"/>
        <end position="171"/>
    </location>
</feature>
<dbReference type="PRINTS" id="PR00625">
    <property type="entry name" value="JDOMAIN"/>
</dbReference>
<protein>
    <recommendedName>
        <fullName evidence="5">J domain-containing protein</fullName>
    </recommendedName>
</protein>
<reference evidence="6" key="1">
    <citation type="submission" date="2015-04" db="UniProtKB">
        <authorList>
            <consortium name="EnsemblPlants"/>
        </authorList>
    </citation>
    <scope>IDENTIFICATION</scope>
    <source>
        <strain evidence="6">SL10</strain>
    </source>
</reference>
<dbReference type="Pfam" id="PF04153">
    <property type="entry name" value="NOT2_3_5_C"/>
    <property type="match status" value="1"/>
</dbReference>
<dbReference type="GO" id="GO:0030015">
    <property type="term" value="C:CCR4-NOT core complex"/>
    <property type="evidence" value="ECO:0007669"/>
    <property type="project" value="InterPro"/>
</dbReference>
<accession>A0A0E0GDQ4</accession>
<evidence type="ECO:0000313" key="6">
    <source>
        <dbReference type="EnsemblPlants" id="ONIVA02G37030.1"/>
    </source>
</evidence>
<dbReference type="CDD" id="cd06257">
    <property type="entry name" value="DnaJ"/>
    <property type="match status" value="1"/>
</dbReference>
<name>A0A0E0GDQ4_ORYNI</name>
<dbReference type="Proteomes" id="UP000006591">
    <property type="component" value="Chromosome 2"/>
</dbReference>
<dbReference type="FunFam" id="2.30.30.1020:FF:000004">
    <property type="entry name" value="probable NOT transcription complex subunit VIP2 isoform X1"/>
    <property type="match status" value="1"/>
</dbReference>
<dbReference type="Gene3D" id="2.30.30.1020">
    <property type="entry name" value="CCR4-NOT complex subunit 2/3/5, C-terminal domain"/>
    <property type="match status" value="1"/>
</dbReference>
<feature type="compositionally biased region" description="Polar residues" evidence="4">
    <location>
        <begin position="188"/>
        <end position="199"/>
    </location>
</feature>
<dbReference type="PANTHER" id="PTHR23326">
    <property type="entry name" value="CCR4 NOT-RELATED"/>
    <property type="match status" value="1"/>
</dbReference>
<dbReference type="InterPro" id="IPR040168">
    <property type="entry name" value="Not2/3/5"/>
</dbReference>
<keyword evidence="2" id="KW-0805">Transcription regulation</keyword>
<dbReference type="eggNOG" id="KOG0714">
    <property type="taxonomic scope" value="Eukaryota"/>
</dbReference>
<keyword evidence="3" id="KW-0804">Transcription</keyword>
<dbReference type="Pfam" id="PF00226">
    <property type="entry name" value="DnaJ"/>
    <property type="match status" value="1"/>
</dbReference>
<dbReference type="InterPro" id="IPR001623">
    <property type="entry name" value="DnaJ_domain"/>
</dbReference>
<evidence type="ECO:0000313" key="7">
    <source>
        <dbReference type="Proteomes" id="UP000006591"/>
    </source>
</evidence>
<evidence type="ECO:0000256" key="1">
    <source>
        <dbReference type="ARBA" id="ARBA00007682"/>
    </source>
</evidence>
<evidence type="ECO:0000256" key="3">
    <source>
        <dbReference type="ARBA" id="ARBA00023163"/>
    </source>
</evidence>
<reference evidence="6" key="2">
    <citation type="submission" date="2018-04" db="EMBL/GenBank/DDBJ databases">
        <title>OnivRS2 (Oryza nivara Reference Sequence Version 2).</title>
        <authorList>
            <person name="Zhang J."/>
            <person name="Kudrna D."/>
            <person name="Lee S."/>
            <person name="Talag J."/>
            <person name="Rajasekar S."/>
            <person name="Welchert J."/>
            <person name="Hsing Y.-I."/>
            <person name="Wing R.A."/>
        </authorList>
    </citation>
    <scope>NUCLEOTIDE SEQUENCE [LARGE SCALE GENOMIC DNA]</scope>
    <source>
        <strain evidence="6">SL10</strain>
    </source>
</reference>
<dbReference type="eggNOG" id="KOG2151">
    <property type="taxonomic scope" value="Eukaryota"/>
</dbReference>
<evidence type="ECO:0000256" key="2">
    <source>
        <dbReference type="ARBA" id="ARBA00023015"/>
    </source>
</evidence>
<dbReference type="InterPro" id="IPR036869">
    <property type="entry name" value="J_dom_sf"/>
</dbReference>
<dbReference type="InterPro" id="IPR038635">
    <property type="entry name" value="CCR4-NOT_su2/3/5_C_sf"/>
</dbReference>
<dbReference type="HOGENOM" id="CLU_013305_0_0_1"/>
<feature type="region of interest" description="Disordered" evidence="4">
    <location>
        <begin position="157"/>
        <end position="265"/>
    </location>
</feature>
<sequence length="971" mass="103817">MADGGEKCRDAAGEGGGGGDLYAVLGLKKECSDADLKLAYRKLAMRWHPDKCSSSSSAKHMEEAKEKFQEIQGAYSVLSDSNKRFLYDVGVYDDDNNDDDNLQGMGDFIGEMAQMMSQARPTRQESFEELQQLFVDMFQADLDSGFCNGPSKCYHTQAQSQTRTSSTSPSTSPSPPPPVATEAESPSCNGINKRGSSAMDSGKPPRASEVSAGQSQSGFCFGQKSDAKQAAKTRSGNTASRRRNGRKQKVSSKHDVSSEDEMPAPSCCRCHSAVAVALLGSNLNNSASNLQDSTGRPFTGSFSGQSGSVPGGFHHSGLHNMHGSLNMPNMPGSFSQRNAAMSGLPSSGVQQPGGSMPGRFASNNLPVGMSQIPHGHSGVGSRGLNVGGGPAFSSSLNIGGTIQGLSSNLGAGGSRNSVPGMSVSPSLGNLGPRITGSVGNIVGGSNIGRNISSGGLSVPSIASRMNLSGNVGSGGLNVQGSSRMMNGILQQGSPQMLNMMGSSYPTSGGSLSQNQIQGGNNSLGSMGMLHDASDGAPFDMSDFPQLTGRPSSAGGPQGQYGSLRKQGVGVNTIVQQNQEFSIQNEDFPALPGYKGNTTDYAMELHHKEQLHDNVPVMQAQQYPMSRSVGFNLGSNYPPNRQQHQQGANSVQNAGPQNIGLRPLNSPNQTSSLGSYEQLIQQYQQPQAQNPFRLQQVSSATQSYRDQSLKSIQGGQTPSDPYGLMGLLGVIRMNDVDLSSLALGIDLTTLGLNLNSPDNLYKTFGSPWSNEPAKGEPEFHTPACYSAEQSPPLQPIHFQKFQTPTLFYIFYSMPRDEAQLCAASELYTRGWFYHKEVRVWLTRIPNVEPLVKTPHYERGSYGCFDPNNWETIRKDNFVLHYDQIEKKPAIPSSQNVRSPACRPATWIANKYLLQDVGLGGAGGGAPPLGRRCILRLRSVVQFPNSSSSLFTRMLFKLLNGAFFAKNFYTKVA</sequence>
<proteinExistence type="inferred from homology"/>
<organism evidence="6">
    <name type="scientific">Oryza nivara</name>
    <name type="common">Indian wild rice</name>
    <name type="synonym">Oryza sativa f. spontanea</name>
    <dbReference type="NCBI Taxonomy" id="4536"/>
    <lineage>
        <taxon>Eukaryota</taxon>
        <taxon>Viridiplantae</taxon>
        <taxon>Streptophyta</taxon>
        <taxon>Embryophyta</taxon>
        <taxon>Tracheophyta</taxon>
        <taxon>Spermatophyta</taxon>
        <taxon>Magnoliopsida</taxon>
        <taxon>Liliopsida</taxon>
        <taxon>Poales</taxon>
        <taxon>Poaceae</taxon>
        <taxon>BOP clade</taxon>
        <taxon>Oryzoideae</taxon>
        <taxon>Oryzeae</taxon>
        <taxon>Oryzinae</taxon>
        <taxon>Oryza</taxon>
    </lineage>
</organism>
<evidence type="ECO:0000256" key="4">
    <source>
        <dbReference type="SAM" id="MobiDB-lite"/>
    </source>
</evidence>
<feature type="domain" description="J" evidence="5">
    <location>
        <begin position="20"/>
        <end position="91"/>
    </location>
</feature>